<sequence length="226" mass="24813">MTETLSEKLERTGSAHCPSSLKDWLPELEQLPWPEAAGLRIDLNRPGLNGLRETLEAFASDQLGVRMQAVRATLFDKCLTSNWSLGWHQDRTVAVSGERRPPGYKCWNRKSGVDHCQPPLPVLRRMLTARVHLDPVDDSNGPLEILEASHAGGVLTSGAITEIVKTGTRSICLANPGDIWLYKTLIVHRSGASNSSNRRRVLQLDFSPDSALPGGVSWAFARKGNA</sequence>
<evidence type="ECO:0000313" key="1">
    <source>
        <dbReference type="EMBL" id="MBZ6377472.1"/>
    </source>
</evidence>
<dbReference type="SUPFAM" id="SSF51197">
    <property type="entry name" value="Clavaminate synthase-like"/>
    <property type="match status" value="1"/>
</dbReference>
<dbReference type="GO" id="GO:0051213">
    <property type="term" value="F:dioxygenase activity"/>
    <property type="evidence" value="ECO:0007669"/>
    <property type="project" value="UniProtKB-KW"/>
</dbReference>
<evidence type="ECO:0000313" key="2">
    <source>
        <dbReference type="Proteomes" id="UP000824621"/>
    </source>
</evidence>
<keyword evidence="1" id="KW-0223">Dioxygenase</keyword>
<organism evidence="1 2">
    <name type="scientific">Pacificimonas aurantium</name>
    <dbReference type="NCBI Taxonomy" id="1250540"/>
    <lineage>
        <taxon>Bacteria</taxon>
        <taxon>Pseudomonadati</taxon>
        <taxon>Pseudomonadota</taxon>
        <taxon>Alphaproteobacteria</taxon>
        <taxon>Sphingomonadales</taxon>
        <taxon>Sphingosinicellaceae</taxon>
        <taxon>Pacificimonas</taxon>
    </lineage>
</organism>
<dbReference type="InterPro" id="IPR008775">
    <property type="entry name" value="Phytyl_CoA_dOase-like"/>
</dbReference>
<gene>
    <name evidence="1" type="ORF">KCN53_02355</name>
</gene>
<accession>A0ABS7WGF9</accession>
<comment type="caution">
    <text evidence="1">The sequence shown here is derived from an EMBL/GenBank/DDBJ whole genome shotgun (WGS) entry which is preliminary data.</text>
</comment>
<name>A0ABS7WGF9_9SPHN</name>
<dbReference type="RefSeq" id="WP_143712180.1">
    <property type="nucleotide sequence ID" value="NZ_JAGSGB010000001.1"/>
</dbReference>
<dbReference type="Proteomes" id="UP000824621">
    <property type="component" value="Unassembled WGS sequence"/>
</dbReference>
<dbReference type="EMBL" id="JAGSGB010000001">
    <property type="protein sequence ID" value="MBZ6377472.1"/>
    <property type="molecule type" value="Genomic_DNA"/>
</dbReference>
<protein>
    <submittedName>
        <fullName evidence="1">Phytanoyl-CoA dioxygenase family protein</fullName>
    </submittedName>
</protein>
<keyword evidence="2" id="KW-1185">Reference proteome</keyword>
<reference evidence="1 2" key="1">
    <citation type="submission" date="2021-04" db="EMBL/GenBank/DDBJ databases">
        <authorList>
            <person name="Pira H."/>
            <person name="Risdian C."/>
            <person name="Wink J."/>
        </authorList>
    </citation>
    <scope>NUCLEOTIDE SEQUENCE [LARGE SCALE GENOMIC DNA]</scope>
    <source>
        <strain evidence="1 2">DSM 107782</strain>
    </source>
</reference>
<dbReference type="Pfam" id="PF05721">
    <property type="entry name" value="PhyH"/>
    <property type="match status" value="1"/>
</dbReference>
<keyword evidence="1" id="KW-0560">Oxidoreductase</keyword>
<proteinExistence type="predicted"/>
<dbReference type="Gene3D" id="2.60.120.620">
    <property type="entry name" value="q2cbj1_9rhob like domain"/>
    <property type="match status" value="1"/>
</dbReference>